<proteinExistence type="predicted"/>
<dbReference type="AlphaFoldDB" id="A0A6N7XH94"/>
<evidence type="ECO:0000313" key="1">
    <source>
        <dbReference type="EMBL" id="MSU01399.1"/>
    </source>
</evidence>
<dbReference type="Gene3D" id="3.40.50.300">
    <property type="entry name" value="P-loop containing nucleotide triphosphate hydrolases"/>
    <property type="match status" value="1"/>
</dbReference>
<organism evidence="1 2">
    <name type="scientific">Tissierella pigra</name>
    <dbReference type="NCBI Taxonomy" id="2607614"/>
    <lineage>
        <taxon>Bacteria</taxon>
        <taxon>Bacillati</taxon>
        <taxon>Bacillota</taxon>
        <taxon>Tissierellia</taxon>
        <taxon>Tissierellales</taxon>
        <taxon>Tissierellaceae</taxon>
        <taxon>Tissierella</taxon>
    </lineage>
</organism>
<dbReference type="Proteomes" id="UP000469523">
    <property type="component" value="Unassembled WGS sequence"/>
</dbReference>
<dbReference type="InterPro" id="IPR027417">
    <property type="entry name" value="P-loop_NTPase"/>
</dbReference>
<evidence type="ECO:0000313" key="2">
    <source>
        <dbReference type="Proteomes" id="UP000469523"/>
    </source>
</evidence>
<comment type="caution">
    <text evidence="1">The sequence shown here is derived from an EMBL/GenBank/DDBJ whole genome shotgun (WGS) entry which is preliminary data.</text>
</comment>
<accession>A0A6N7XH94</accession>
<dbReference type="RefSeq" id="WP_154439815.1">
    <property type="nucleotide sequence ID" value="NZ_VUNQ01000014.1"/>
</dbReference>
<sequence>MADLVTTQEDRKLLYKYLSEMYGDKQAEKLMLKHKKNLFGYHGLAWAVGRRNLEYFSLYFLSNVYLAEGNAEIAPIHFEMWDEINSMVLNKSHDKQVYILPRGTGKSLFGSLATSIWVSLYNHKTYTVIASAIGDTAETFIRNIKMAVDGNKRIEEAFGQMYDTRKYINNSEKVEFANRTMIQSISAASTLRGKSYNNKRIELLLLDDYQKDDEVMTDEQREKKWKRFSDDVNYAMQKDNSTMIAVGTIQHKECFYSRLTKSPTWKTKQEKGILVDDVDELFNSGHWEEFKRLLTDKDNDNRLDYAKEYYLQNKEEMQYPLLWQSYWDCLDIALQYYENPISFKQEMQGDVDSIGEKRFKTIITESAEVIESHDFKKTMLCVDPAGSGTKGKRDYYAFVVGSVADNKVKYIRKGELYRFDFDEYLNKILFYLRTYTDITHVFIEKQTYSGGDVIRLKELLKEDSELMARNITIINDHQRMNKDAKINLIVPDVNMGRLIFNEDDSEALEQLSDFAGVEYSLHDDFPDVVAQFSLEIDKLNKQIQSLKFFDRSLLF</sequence>
<reference evidence="1 2" key="1">
    <citation type="submission" date="2019-09" db="EMBL/GenBank/DDBJ databases">
        <title>In-depth cultivation of the pig gut microbiome towards novel bacterial diversity and tailored functional studies.</title>
        <authorList>
            <person name="Wylensek D."/>
            <person name="Hitch T.C.A."/>
            <person name="Clavel T."/>
        </authorList>
    </citation>
    <scope>NUCLEOTIDE SEQUENCE [LARGE SCALE GENOMIC DNA]</scope>
    <source>
        <strain evidence="1 2">WCA3-693-APC-4?</strain>
    </source>
</reference>
<keyword evidence="2" id="KW-1185">Reference proteome</keyword>
<name>A0A6N7XH94_9FIRM</name>
<dbReference type="EMBL" id="VUNQ01000014">
    <property type="protein sequence ID" value="MSU01399.1"/>
    <property type="molecule type" value="Genomic_DNA"/>
</dbReference>
<evidence type="ECO:0008006" key="3">
    <source>
        <dbReference type="Google" id="ProtNLM"/>
    </source>
</evidence>
<gene>
    <name evidence="1" type="ORF">FYJ83_07955</name>
</gene>
<protein>
    <recommendedName>
        <fullName evidence="3">Terminase</fullName>
    </recommendedName>
</protein>